<feature type="region of interest" description="Disordered" evidence="1">
    <location>
        <begin position="611"/>
        <end position="690"/>
    </location>
</feature>
<feature type="compositionally biased region" description="Basic and acidic residues" evidence="1">
    <location>
        <begin position="1119"/>
        <end position="1132"/>
    </location>
</feature>
<feature type="region of interest" description="Disordered" evidence="1">
    <location>
        <begin position="939"/>
        <end position="960"/>
    </location>
</feature>
<feature type="region of interest" description="Disordered" evidence="1">
    <location>
        <begin position="1113"/>
        <end position="1179"/>
    </location>
</feature>
<reference evidence="2" key="2">
    <citation type="submission" date="2013-10" db="EMBL/GenBank/DDBJ databases">
        <authorList>
            <person name="Aslett M."/>
        </authorList>
    </citation>
    <scope>NUCLEOTIDE SEQUENCE [LARGE SCALE GENOMIC DNA]</scope>
    <source>
        <strain evidence="2">Houghton</strain>
    </source>
</reference>
<name>U6MLX0_9EIME</name>
<keyword evidence="3" id="KW-1185">Reference proteome</keyword>
<dbReference type="GeneID" id="25472433"/>
<feature type="compositionally biased region" description="Polar residues" evidence="1">
    <location>
        <begin position="408"/>
        <end position="420"/>
    </location>
</feature>
<dbReference type="VEuPathDB" id="ToxoDB:ENH_00022630"/>
<feature type="compositionally biased region" description="Basic and acidic residues" evidence="1">
    <location>
        <begin position="136"/>
        <end position="146"/>
    </location>
</feature>
<feature type="region of interest" description="Disordered" evidence="1">
    <location>
        <begin position="275"/>
        <end position="296"/>
    </location>
</feature>
<feature type="region of interest" description="Disordered" evidence="1">
    <location>
        <begin position="1063"/>
        <end position="1091"/>
    </location>
</feature>
<dbReference type="EMBL" id="HG722525">
    <property type="protein sequence ID" value="CDJ62645.1"/>
    <property type="molecule type" value="Genomic_DNA"/>
</dbReference>
<feature type="compositionally biased region" description="Polar residues" evidence="1">
    <location>
        <begin position="813"/>
        <end position="825"/>
    </location>
</feature>
<accession>U6MLX0</accession>
<proteinExistence type="predicted"/>
<feature type="region of interest" description="Disordered" evidence="1">
    <location>
        <begin position="179"/>
        <end position="211"/>
    </location>
</feature>
<feature type="compositionally biased region" description="Low complexity" evidence="1">
    <location>
        <begin position="1075"/>
        <end position="1091"/>
    </location>
</feature>
<evidence type="ECO:0000313" key="3">
    <source>
        <dbReference type="Proteomes" id="UP000030754"/>
    </source>
</evidence>
<feature type="region of interest" description="Disordered" evidence="1">
    <location>
        <begin position="1487"/>
        <end position="1508"/>
    </location>
</feature>
<dbReference type="OrthoDB" id="10322231at2759"/>
<sequence>MESNQLLPLNSLKNYSGEVQREDLLRRSRHSGLVAGLNRAVPQCDDEKQYCTEAQKNPEPFQELHVPRKTPLTQQIRSDGKCISGVFSGMERAPVRARPLNCFHSTLKNRALKPPQCCTSESHNLGETFSGGPEQSTRDCTDHGDESSMPTCHNTSGHGSSGFQEVNRSRLTHCSLRADSRTPERAPVGAPSAQHCSANFSPNKVEKSPAKPQRNSVVVSCSDGPSRFPCGRMAGSCDSCSPLPAASVGHSLAAAQGVGSVGTISSAAVQDVQRPSAISAGGTRRSAEAPTPASPLSTEAAVCAVPSIWPSAQSVPSAGPPGPKSSPTAIAAVSAGNGPSKRPFLQPVGIISSPRVTRRQASAAALAEVVRIEDSSDEEGPSSLINRSGNPSGSPEEELENCKRIPQTTNGESVNYSPSGPHQGVRADASQETAAFILLAAALVGEDGHCCLLNPETLRRAAVEHAVVQQHEQQPCIGKNASATPTKENDTTEHAPQGDGSLTNCLLVLQVRREEAVVSLDLWRPLPQPYSPSANEQKNDCSHSYGETIALPVQDRLERLLNFPQQSISFLKCLKLYAGTSCPSFLNIGQGDKQEGSCRCACSSRKIRLCPNKSSSKSRASHDAKAKDRRHTRTCAREENPQEKHFGEDFPRNRKPFVLTGDTDATNVLAPDTFSSPARDGAASASPGESLTDMMQPAQLAAGDPSATRGYPDATTTARTATGMEATEYRESKTSSEVSYRSCDDREATGKAISSGTASEEHRRRTKNRTNDKRTKSANDSKKSQKSRRDHGSSRREGHSRRSRSPRGVATAKTKSQLPHSSQKVSAEENKKDGHFVTPRNALIVTDGKPFLGAELTTGDAELTRLKTHKPAQGDAEVDSCKMKGDKDSRNSSANLRVTSVTCKSNSKKRRQHSSNGSVKSSASCSLAINECKECHTTGEKAPKEHQPSKELPGAGTSASKSKCYCSHVFDCRKCHKACARCISAGATPHVPVLYLELCSSGTRSLYCSEILQRALELDSGQASCVASSVEKGQPSAEGAHAVACSGGVPAVLPTAHSTGSRCWNPHADGGRGGSSTSSKSGETSSISSSASSSTCRATTACAVDCNKEDSRHRRSSRKLHEVKDCEADSRHRASSGVKHSSGLSSRTKRECNSSSRRGHKCSKRQKRRRHGHSPTSETVVDETFEKLLSCSANQSVLACSICLDCCTTGCCSNSTTKSLLGASTVAKDTNKNKASVKLTAAGATTLGAAIQETSKGSLLKAEGPSVEKQTTGDLLREPIEQLPQRKGPWLLICVGPSLQAAPAKESLSSTYEGRKGAPTEPHSAQSDMKVSGPAGSGAHGSSTEIKLFESEYPSGCRGDLESLYKVILPSDVAAPPLYNLGGLESAGDPVDVGNLSMFFANCIRKQSGSHDHEDDAHFKGNRSQRVTELVLRISEVLHEFVLRSIGPWKAMRRSRSAIYSLSLEALVSSWRARDFRTTEHFSEQGERVDRRHLQSGSAAGLEPSRSAPCKANITGEVFAGRAGKRLATAVTSPAFDLLLDDKTLRRLSDKEFLDDTIIDFCLGFIVNHVRLHFFFLIELAKETDCHVHVLC</sequence>
<feature type="compositionally biased region" description="Basic and acidic residues" evidence="1">
    <location>
        <begin position="939"/>
        <end position="949"/>
    </location>
</feature>
<feature type="compositionally biased region" description="Basic residues" evidence="1">
    <location>
        <begin position="1157"/>
        <end position="1173"/>
    </location>
</feature>
<feature type="compositionally biased region" description="Polar residues" evidence="1">
    <location>
        <begin position="891"/>
        <end position="905"/>
    </location>
</feature>
<feature type="region of interest" description="Disordered" evidence="1">
    <location>
        <begin position="408"/>
        <end position="427"/>
    </location>
</feature>
<feature type="compositionally biased region" description="Polar residues" evidence="1">
    <location>
        <begin position="383"/>
        <end position="393"/>
    </location>
</feature>
<feature type="region of interest" description="Disordered" evidence="1">
    <location>
        <begin position="371"/>
        <end position="401"/>
    </location>
</feature>
<feature type="region of interest" description="Disordered" evidence="1">
    <location>
        <begin position="125"/>
        <end position="166"/>
    </location>
</feature>
<dbReference type="Proteomes" id="UP000030754">
    <property type="component" value="Unassembled WGS sequence"/>
</dbReference>
<feature type="region of interest" description="Disordered" evidence="1">
    <location>
        <begin position="1305"/>
        <end position="1343"/>
    </location>
</feature>
<feature type="region of interest" description="Disordered" evidence="1">
    <location>
        <begin position="312"/>
        <end position="346"/>
    </location>
</feature>
<feature type="compositionally biased region" description="Low complexity" evidence="1">
    <location>
        <begin position="1135"/>
        <end position="1146"/>
    </location>
</feature>
<feature type="region of interest" description="Disordered" evidence="1">
    <location>
        <begin position="474"/>
        <end position="498"/>
    </location>
</feature>
<dbReference type="RefSeq" id="XP_013440007.1">
    <property type="nucleotide sequence ID" value="XM_013584553.1"/>
</dbReference>
<protein>
    <submittedName>
        <fullName evidence="2">Proteophosphoglycan ppg4, related</fullName>
    </submittedName>
</protein>
<feature type="compositionally biased region" description="Basic and acidic residues" evidence="1">
    <location>
        <begin position="759"/>
        <end position="783"/>
    </location>
</feature>
<reference evidence="2" key="1">
    <citation type="submission" date="2013-10" db="EMBL/GenBank/DDBJ databases">
        <title>Genomic analysis of the causative agents of coccidiosis in chickens.</title>
        <authorList>
            <person name="Reid A.J."/>
            <person name="Blake D."/>
            <person name="Billington K."/>
            <person name="Browne H."/>
            <person name="Dunn M."/>
            <person name="Hung S."/>
            <person name="Kawahara F."/>
            <person name="Miranda-Saavedra D."/>
            <person name="Mourier T."/>
            <person name="Nagra H."/>
            <person name="Otto T.D."/>
            <person name="Rawlings N."/>
            <person name="Sanchez A."/>
            <person name="Sanders M."/>
            <person name="Subramaniam C."/>
            <person name="Tay Y."/>
            <person name="Dear P."/>
            <person name="Doerig C."/>
            <person name="Gruber A."/>
            <person name="Parkinson J."/>
            <person name="Shirley M."/>
            <person name="Wan K.L."/>
            <person name="Berriman M."/>
            <person name="Tomley F."/>
            <person name="Pain A."/>
        </authorList>
    </citation>
    <scope>NUCLEOTIDE SEQUENCE [LARGE SCALE GENOMIC DNA]</scope>
    <source>
        <strain evidence="2">Houghton</strain>
    </source>
</reference>
<feature type="compositionally biased region" description="Basic and acidic residues" evidence="1">
    <location>
        <begin position="635"/>
        <end position="652"/>
    </location>
</feature>
<evidence type="ECO:0000313" key="2">
    <source>
        <dbReference type="EMBL" id="CDJ62645.1"/>
    </source>
</evidence>
<feature type="region of interest" description="Disordered" evidence="1">
    <location>
        <begin position="702"/>
        <end position="834"/>
    </location>
</feature>
<feature type="compositionally biased region" description="Polar residues" evidence="1">
    <location>
        <begin position="148"/>
        <end position="166"/>
    </location>
</feature>
<gene>
    <name evidence="2" type="ORF">ENH_00022630</name>
</gene>
<feature type="compositionally biased region" description="Basic and acidic residues" evidence="1">
    <location>
        <begin position="879"/>
        <end position="890"/>
    </location>
</feature>
<feature type="region of interest" description="Disordered" evidence="1">
    <location>
        <begin position="863"/>
        <end position="921"/>
    </location>
</feature>
<evidence type="ECO:0000256" key="1">
    <source>
        <dbReference type="SAM" id="MobiDB-lite"/>
    </source>
</evidence>
<organism evidence="2 3">
    <name type="scientific">Eimeria necatrix</name>
    <dbReference type="NCBI Taxonomy" id="51315"/>
    <lineage>
        <taxon>Eukaryota</taxon>
        <taxon>Sar</taxon>
        <taxon>Alveolata</taxon>
        <taxon>Apicomplexa</taxon>
        <taxon>Conoidasida</taxon>
        <taxon>Coccidia</taxon>
        <taxon>Eucoccidiorida</taxon>
        <taxon>Eimeriorina</taxon>
        <taxon>Eimeriidae</taxon>
        <taxon>Eimeria</taxon>
    </lineage>
</organism>